<dbReference type="InterPro" id="IPR042197">
    <property type="entry name" value="Apaf_helical"/>
</dbReference>
<protein>
    <submittedName>
        <fullName evidence="10">Uncharacterized protein</fullName>
    </submittedName>
</protein>
<dbReference type="Pfam" id="PF23559">
    <property type="entry name" value="WHD_DRP"/>
    <property type="match status" value="1"/>
</dbReference>
<keyword evidence="11" id="KW-1185">Reference proteome</keyword>
<dbReference type="InterPro" id="IPR041118">
    <property type="entry name" value="Rx_N"/>
</dbReference>
<keyword evidence="6" id="KW-0067">ATP-binding</keyword>
<dbReference type="SUPFAM" id="SSF52540">
    <property type="entry name" value="P-loop containing nucleoside triphosphate hydrolases"/>
    <property type="match status" value="1"/>
</dbReference>
<dbReference type="Proteomes" id="UP000834106">
    <property type="component" value="Chromosome 18"/>
</dbReference>
<dbReference type="InterPro" id="IPR027417">
    <property type="entry name" value="P-loop_NTPase"/>
</dbReference>
<dbReference type="CDD" id="cd14798">
    <property type="entry name" value="RX-CC_like"/>
    <property type="match status" value="1"/>
</dbReference>
<evidence type="ECO:0000256" key="2">
    <source>
        <dbReference type="ARBA" id="ARBA00022614"/>
    </source>
</evidence>
<evidence type="ECO:0000256" key="6">
    <source>
        <dbReference type="ARBA" id="ARBA00022840"/>
    </source>
</evidence>
<evidence type="ECO:0000256" key="3">
    <source>
        <dbReference type="ARBA" id="ARBA00022737"/>
    </source>
</evidence>
<dbReference type="AlphaFoldDB" id="A0AAD2A696"/>
<dbReference type="Pfam" id="PF00931">
    <property type="entry name" value="NB-ARC"/>
    <property type="match status" value="1"/>
</dbReference>
<dbReference type="Gene3D" id="1.10.8.430">
    <property type="entry name" value="Helical domain of apoptotic protease-activating factors"/>
    <property type="match status" value="1"/>
</dbReference>
<dbReference type="Gene3D" id="1.20.5.4130">
    <property type="match status" value="1"/>
</dbReference>
<dbReference type="InterPro" id="IPR036388">
    <property type="entry name" value="WH-like_DNA-bd_sf"/>
</dbReference>
<feature type="domain" description="NB-ARC" evidence="7">
    <location>
        <begin position="133"/>
        <end position="308"/>
    </location>
</feature>
<evidence type="ECO:0000259" key="9">
    <source>
        <dbReference type="Pfam" id="PF23559"/>
    </source>
</evidence>
<dbReference type="InterPro" id="IPR002182">
    <property type="entry name" value="NB-ARC"/>
</dbReference>
<evidence type="ECO:0000256" key="1">
    <source>
        <dbReference type="ARBA" id="ARBA00008894"/>
    </source>
</evidence>
<evidence type="ECO:0000256" key="5">
    <source>
        <dbReference type="ARBA" id="ARBA00022821"/>
    </source>
</evidence>
<dbReference type="InterPro" id="IPR038005">
    <property type="entry name" value="RX-like_CC"/>
</dbReference>
<evidence type="ECO:0000259" key="7">
    <source>
        <dbReference type="Pfam" id="PF00931"/>
    </source>
</evidence>
<accession>A0AAD2A696</accession>
<dbReference type="GO" id="GO:0005524">
    <property type="term" value="F:ATP binding"/>
    <property type="evidence" value="ECO:0007669"/>
    <property type="project" value="UniProtKB-KW"/>
</dbReference>
<reference evidence="10" key="1">
    <citation type="submission" date="2023-05" db="EMBL/GenBank/DDBJ databases">
        <authorList>
            <person name="Huff M."/>
        </authorList>
    </citation>
    <scope>NUCLEOTIDE SEQUENCE</scope>
</reference>
<sequence length="573" mass="65166">MADVVISFVVQNITPKLCEKLREVGGVETDVENIRDELDRMTAFLKDADSVMENSDTGMTNWVNQVRQVAHDTEDVLDKFVLGLMKNHQDGHQRYLNPAGGSNSHVDTSFDFANDIRGDALLEEEVNLVGIQRSKSELMRLLMENGSGLSVISVTGTAGVGKSALVRKVYDDAAVKKQFLSHAWITVPRLIIMEEILKDLIRQLFRETKEEFPEGMNTMNNSQLKEVIKQFLQEKRYVIVFDDLRQTLEWDAIKCAFPNNSSGSRLIVTTRDNAVASHSSMGIKENVYTLKPLTPKQSLTLFCLKTFRGVPCPSYLEEITNKILERCAGVPLAIKSVGGFLATKSNRLDEWEMLNRSLGSELERDNRSLNVILLLSFNDLSYPLKYCLLYMAVYPEYHLIKCNSLIRLWIMEGFVDEKEGRTAEQVAQGYLMELANKNLIQVVKCKENGDIKSCRIHYFLRENLLRKAKRQSFLMTVGKNSNDQWNDEARRLSIHGPWENFNPHRSGKKLRSLLAFGATDSSSVLELLKSCRVLKVLDLSGLPLKSFPEAMLHIHMFKSTMFLVSSYQMELEL</sequence>
<evidence type="ECO:0000313" key="11">
    <source>
        <dbReference type="Proteomes" id="UP000834106"/>
    </source>
</evidence>
<keyword evidence="3" id="KW-0677">Repeat</keyword>
<keyword evidence="2" id="KW-0433">Leucine-rich repeat</keyword>
<comment type="similarity">
    <text evidence="1">Belongs to the disease resistance NB-LRR family.</text>
</comment>
<dbReference type="Gene3D" id="3.40.50.300">
    <property type="entry name" value="P-loop containing nucleotide triphosphate hydrolases"/>
    <property type="match status" value="1"/>
</dbReference>
<dbReference type="Pfam" id="PF18052">
    <property type="entry name" value="Rx_N"/>
    <property type="match status" value="1"/>
</dbReference>
<feature type="domain" description="Disease resistance protein winged helix" evidence="9">
    <location>
        <begin position="393"/>
        <end position="461"/>
    </location>
</feature>
<name>A0AAD2A696_9LAMI</name>
<dbReference type="PANTHER" id="PTHR23155">
    <property type="entry name" value="DISEASE RESISTANCE PROTEIN RP"/>
    <property type="match status" value="1"/>
</dbReference>
<proteinExistence type="inferred from homology"/>
<gene>
    <name evidence="10" type="ORF">FPE_LOCUS29114</name>
</gene>
<feature type="domain" description="Disease resistance N-terminal" evidence="8">
    <location>
        <begin position="5"/>
        <end position="89"/>
    </location>
</feature>
<evidence type="ECO:0000256" key="4">
    <source>
        <dbReference type="ARBA" id="ARBA00022741"/>
    </source>
</evidence>
<organism evidence="10 11">
    <name type="scientific">Fraxinus pennsylvanica</name>
    <dbReference type="NCBI Taxonomy" id="56036"/>
    <lineage>
        <taxon>Eukaryota</taxon>
        <taxon>Viridiplantae</taxon>
        <taxon>Streptophyta</taxon>
        <taxon>Embryophyta</taxon>
        <taxon>Tracheophyta</taxon>
        <taxon>Spermatophyta</taxon>
        <taxon>Magnoliopsida</taxon>
        <taxon>eudicotyledons</taxon>
        <taxon>Gunneridae</taxon>
        <taxon>Pentapetalae</taxon>
        <taxon>asterids</taxon>
        <taxon>lamiids</taxon>
        <taxon>Lamiales</taxon>
        <taxon>Oleaceae</taxon>
        <taxon>Oleeae</taxon>
        <taxon>Fraxinus</taxon>
    </lineage>
</organism>
<dbReference type="GO" id="GO:0098542">
    <property type="term" value="P:defense response to other organism"/>
    <property type="evidence" value="ECO:0007669"/>
    <property type="project" value="TreeGrafter"/>
</dbReference>
<evidence type="ECO:0000259" key="8">
    <source>
        <dbReference type="Pfam" id="PF18052"/>
    </source>
</evidence>
<dbReference type="Gene3D" id="1.10.10.10">
    <property type="entry name" value="Winged helix-like DNA-binding domain superfamily/Winged helix DNA-binding domain"/>
    <property type="match status" value="1"/>
</dbReference>
<keyword evidence="4" id="KW-0547">Nucleotide-binding</keyword>
<evidence type="ECO:0000313" key="10">
    <source>
        <dbReference type="EMBL" id="CAI9781684.1"/>
    </source>
</evidence>
<dbReference type="GO" id="GO:0051607">
    <property type="term" value="P:defense response to virus"/>
    <property type="evidence" value="ECO:0007669"/>
    <property type="project" value="UniProtKB-ARBA"/>
</dbReference>
<keyword evidence="5" id="KW-0611">Plant defense</keyword>
<dbReference type="EMBL" id="OU503053">
    <property type="protein sequence ID" value="CAI9781684.1"/>
    <property type="molecule type" value="Genomic_DNA"/>
</dbReference>
<dbReference type="PANTHER" id="PTHR23155:SF1205">
    <property type="entry name" value="DISEASE RESISTANCE PROTEIN RPM1"/>
    <property type="match status" value="1"/>
</dbReference>
<dbReference type="PRINTS" id="PR00364">
    <property type="entry name" value="DISEASERSIST"/>
</dbReference>
<dbReference type="GO" id="GO:0043531">
    <property type="term" value="F:ADP binding"/>
    <property type="evidence" value="ECO:0007669"/>
    <property type="project" value="InterPro"/>
</dbReference>
<dbReference type="FunFam" id="1.10.10.10:FF:000322">
    <property type="entry name" value="Probable disease resistance protein At1g63360"/>
    <property type="match status" value="1"/>
</dbReference>
<dbReference type="InterPro" id="IPR058922">
    <property type="entry name" value="WHD_DRP"/>
</dbReference>
<dbReference type="InterPro" id="IPR044974">
    <property type="entry name" value="Disease_R_plants"/>
</dbReference>
<dbReference type="FunFam" id="3.40.50.300:FF:001091">
    <property type="entry name" value="Probable disease resistance protein At1g61300"/>
    <property type="match status" value="1"/>
</dbReference>